<dbReference type="SUPFAM" id="SSF81383">
    <property type="entry name" value="F-box domain"/>
    <property type="match status" value="1"/>
</dbReference>
<dbReference type="Pfam" id="PF12937">
    <property type="entry name" value="F-box-like"/>
    <property type="match status" value="1"/>
</dbReference>
<dbReference type="GO" id="GO:0050881">
    <property type="term" value="P:musculoskeletal movement"/>
    <property type="evidence" value="ECO:0007669"/>
    <property type="project" value="Ensembl"/>
</dbReference>
<dbReference type="OMA" id="QRPNLPH"/>
<feature type="compositionally biased region" description="Acidic residues" evidence="1">
    <location>
        <begin position="126"/>
        <end position="141"/>
    </location>
</feature>
<dbReference type="Bgee" id="ENSLOCG00000016522">
    <property type="expression patterns" value="Expressed in muscle tissue and 13 other cell types or tissues"/>
</dbReference>
<dbReference type="STRING" id="7918.ENSLOCP00000020408"/>
<dbReference type="InterPro" id="IPR036047">
    <property type="entry name" value="F-box-like_dom_sf"/>
</dbReference>
<dbReference type="Pfam" id="PF11566">
    <property type="entry name" value="PI31_Prot_N"/>
    <property type="match status" value="1"/>
</dbReference>
<dbReference type="EMBL" id="AHAT01033516">
    <property type="status" value="NOT_ANNOTATED_CDS"/>
    <property type="molecule type" value="Genomic_DNA"/>
</dbReference>
<protein>
    <submittedName>
        <fullName evidence="3">F-box protein 7</fullName>
    </submittedName>
</protein>
<evidence type="ECO:0000313" key="3">
    <source>
        <dbReference type="Ensembl" id="ENSLOCP00000020408.1"/>
    </source>
</evidence>
<sequence>MKLRVRVNKQTCRLELEGDEPTLEELSIQIKEIILPSCGYSPDTEFTLSLNSSEPLPESGQSLASCGIVSGDLICVVLSQASPAPSPSALHSVSTPPVKKTDEASSSASLQDERSGALRMPSVRAEEEDLRAEEEADHEMEDVFTPEPMICSEAEDGEVPHSLEMLFHGVENRSACDTLVVAVHLLMLETGFVLQGPEVRPGEMPAGWKAVGGVYRLQYTHPLCENSIAMVVGVPMGNMLVINATLKMNETVDNVRKIQLNPSSYVTDLWNGKVFLVTHDKCFANNHSNVYAFTAEFLKDKMCCISLGESAAGAYKDLKKLSRIFKDQVVYPWIASARQAMNLPAVFGLTALPPELLLRVLRLLDVGTLVALSAVSRDLSSATADPSLWRFLYHRDFRGTSPTGFQSRPRDTNWKELYKKRYLQRKEAARVRRTMMFPPVPPQPFPYPPMPFHPFPFGPTPPFPPGIIGGEYDQRPGLPFSTVPRPRFDPIGPHPGQGPGIGHPIGQRSLRPSSARSSDIRRGFI</sequence>
<dbReference type="AlphaFoldDB" id="W5NIE9"/>
<dbReference type="Gene3D" id="1.20.1280.50">
    <property type="match status" value="1"/>
</dbReference>
<reference evidence="4" key="1">
    <citation type="submission" date="2011-12" db="EMBL/GenBank/DDBJ databases">
        <title>The Draft Genome of Lepisosteus oculatus.</title>
        <authorList>
            <consortium name="The Broad Institute Genome Assembly &amp; Analysis Group"/>
            <consortium name="Computational R&amp;D Group"/>
            <consortium name="and Sequencing Platform"/>
            <person name="Di Palma F."/>
            <person name="Alfoldi J."/>
            <person name="Johnson J."/>
            <person name="Berlin A."/>
            <person name="Gnerre S."/>
            <person name="Jaffe D."/>
            <person name="MacCallum I."/>
            <person name="Young S."/>
            <person name="Walker B.J."/>
            <person name="Lander E.S."/>
            <person name="Lindblad-Toh K."/>
        </authorList>
    </citation>
    <scope>NUCLEOTIDE SEQUENCE [LARGE SCALE GENOMIC DNA]</scope>
</reference>
<accession>W5NIE9</accession>
<organism evidence="3 4">
    <name type="scientific">Lepisosteus oculatus</name>
    <name type="common">Spotted gar</name>
    <dbReference type="NCBI Taxonomy" id="7918"/>
    <lineage>
        <taxon>Eukaryota</taxon>
        <taxon>Metazoa</taxon>
        <taxon>Chordata</taxon>
        <taxon>Craniata</taxon>
        <taxon>Vertebrata</taxon>
        <taxon>Euteleostomi</taxon>
        <taxon>Actinopterygii</taxon>
        <taxon>Neopterygii</taxon>
        <taxon>Holostei</taxon>
        <taxon>Semionotiformes</taxon>
        <taxon>Lepisosteidae</taxon>
        <taxon>Lepisosteus</taxon>
    </lineage>
</organism>
<dbReference type="PANTHER" id="PTHR15537:SF2">
    <property type="entry name" value="F-BOX ONLY PROTEIN 7"/>
    <property type="match status" value="1"/>
</dbReference>
<dbReference type="FunFam" id="1.20.1280.50:FF:000010">
    <property type="entry name" value="F-box only protein 7"/>
    <property type="match status" value="1"/>
</dbReference>
<dbReference type="PANTHER" id="PTHR15537">
    <property type="entry name" value="F-BOX ONLY PROTEIN 7"/>
    <property type="match status" value="1"/>
</dbReference>
<reference evidence="3" key="3">
    <citation type="submission" date="2025-09" db="UniProtKB">
        <authorList>
            <consortium name="Ensembl"/>
        </authorList>
    </citation>
    <scope>IDENTIFICATION</scope>
</reference>
<dbReference type="InterPro" id="IPR021625">
    <property type="entry name" value="PI31_Prot_N"/>
</dbReference>
<evidence type="ECO:0000259" key="2">
    <source>
        <dbReference type="PROSITE" id="PS50181"/>
    </source>
</evidence>
<dbReference type="GO" id="GO:0019901">
    <property type="term" value="F:protein kinase binding"/>
    <property type="evidence" value="ECO:0000318"/>
    <property type="project" value="GO_Central"/>
</dbReference>
<feature type="domain" description="F-box" evidence="2">
    <location>
        <begin position="346"/>
        <end position="392"/>
    </location>
</feature>
<feature type="compositionally biased region" description="Low complexity" evidence="1">
    <location>
        <begin position="83"/>
        <end position="94"/>
    </location>
</feature>
<dbReference type="Proteomes" id="UP000018468">
    <property type="component" value="Linkage group LG8"/>
</dbReference>
<evidence type="ECO:0000256" key="1">
    <source>
        <dbReference type="SAM" id="MobiDB-lite"/>
    </source>
</evidence>
<reference evidence="3" key="2">
    <citation type="submission" date="2025-08" db="UniProtKB">
        <authorList>
            <consortium name="Ensembl"/>
        </authorList>
    </citation>
    <scope>IDENTIFICATION</scope>
</reference>
<keyword evidence="4" id="KW-1185">Reference proteome</keyword>
<dbReference type="GeneTree" id="ENSGT00390000006670"/>
<dbReference type="GO" id="GO:1903599">
    <property type="term" value="P:positive regulation of autophagy of mitochondrion"/>
    <property type="evidence" value="ECO:0000318"/>
    <property type="project" value="GO_Central"/>
</dbReference>
<dbReference type="InterPro" id="IPR047118">
    <property type="entry name" value="Fbxo7"/>
</dbReference>
<name>W5NIE9_LEPOC</name>
<feature type="region of interest" description="Disordered" evidence="1">
    <location>
        <begin position="492"/>
        <end position="525"/>
    </location>
</feature>
<dbReference type="InParanoid" id="W5NIE9"/>
<dbReference type="eggNOG" id="ENOG502QTNJ">
    <property type="taxonomic scope" value="Eukaryota"/>
</dbReference>
<evidence type="ECO:0000313" key="4">
    <source>
        <dbReference type="Proteomes" id="UP000018468"/>
    </source>
</evidence>
<dbReference type="PROSITE" id="PS50181">
    <property type="entry name" value="FBOX"/>
    <property type="match status" value="1"/>
</dbReference>
<dbReference type="Ensembl" id="ENSLOCT00000020443.1">
    <property type="protein sequence ID" value="ENSLOCP00000020408.1"/>
    <property type="gene ID" value="ENSLOCG00000016522.1"/>
</dbReference>
<dbReference type="Gene3D" id="3.40.1000.30">
    <property type="match status" value="1"/>
</dbReference>
<dbReference type="InterPro" id="IPR001810">
    <property type="entry name" value="F-box_dom"/>
</dbReference>
<feature type="region of interest" description="Disordered" evidence="1">
    <location>
        <begin position="83"/>
        <end position="141"/>
    </location>
</feature>
<proteinExistence type="predicted"/>